<feature type="region of interest" description="Disordered" evidence="1">
    <location>
        <begin position="231"/>
        <end position="258"/>
    </location>
</feature>
<protein>
    <submittedName>
        <fullName evidence="2">Uncharacterized protein</fullName>
    </submittedName>
</protein>
<feature type="compositionally biased region" description="Low complexity" evidence="1">
    <location>
        <begin position="307"/>
        <end position="322"/>
    </location>
</feature>
<proteinExistence type="predicted"/>
<dbReference type="OrthoDB" id="10440525at2759"/>
<dbReference type="EMBL" id="RSCD01000016">
    <property type="protein sequence ID" value="RSH88634.1"/>
    <property type="molecule type" value="Genomic_DNA"/>
</dbReference>
<feature type="region of interest" description="Disordered" evidence="1">
    <location>
        <begin position="127"/>
        <end position="147"/>
    </location>
</feature>
<reference evidence="2 3" key="1">
    <citation type="submission" date="2018-11" db="EMBL/GenBank/DDBJ databases">
        <title>Genome sequence of Saitozyma podzolica DSM 27192.</title>
        <authorList>
            <person name="Aliyu H."/>
            <person name="Gorte O."/>
            <person name="Ochsenreither K."/>
        </authorList>
    </citation>
    <scope>NUCLEOTIDE SEQUENCE [LARGE SCALE GENOMIC DNA]</scope>
    <source>
        <strain evidence="2 3">DSM 27192</strain>
    </source>
</reference>
<name>A0A427YCE7_9TREE</name>
<dbReference type="Proteomes" id="UP000279259">
    <property type="component" value="Unassembled WGS sequence"/>
</dbReference>
<accession>A0A427YCE7</accession>
<gene>
    <name evidence="2" type="ORF">EHS25_002861</name>
</gene>
<evidence type="ECO:0000313" key="2">
    <source>
        <dbReference type="EMBL" id="RSH88634.1"/>
    </source>
</evidence>
<evidence type="ECO:0000256" key="1">
    <source>
        <dbReference type="SAM" id="MobiDB-lite"/>
    </source>
</evidence>
<dbReference type="AlphaFoldDB" id="A0A427YCE7"/>
<feature type="region of interest" description="Disordered" evidence="1">
    <location>
        <begin position="287"/>
        <end position="331"/>
    </location>
</feature>
<feature type="compositionally biased region" description="Acidic residues" evidence="1">
    <location>
        <begin position="293"/>
        <end position="303"/>
    </location>
</feature>
<sequence length="406" mass="43084">MYVEFPLHIGAFNGAFLMPDVQKGRVGSDQEGEDEQSEALQSAAFDAILEQLRNSAQDTRNTSDQREALGELASAIGLLRDWAAGEGSGEDGVFEGDGNGRIALYIAEVVEAEEEADRADEAGAAVGVEQGESTPRSEATGRPPLSQAGDIVLDVLCDWTIARHHSERAGASSEGATAVESMSGWGLTTEEREEVEQLTNIFQLLNLENPAEVEQGLSPFGFRFSTSTGFLPLPPDRSDTSDSDVRSVPMSAQPPYSSFSSIDGFHVGPSGETLFGVRMHFGGRTRSSLDSAWNDDPDAEAEAGTDASLQSSGPASSESSPQLRHDWPSSGESFLGGSRRLVHRTVVSRGSPILTAPGRQDISALIPHLDILNVNATSYADSIGEDSRSIASQAPVRWTASNVATA</sequence>
<keyword evidence="3" id="KW-1185">Reference proteome</keyword>
<comment type="caution">
    <text evidence="2">The sequence shown here is derived from an EMBL/GenBank/DDBJ whole genome shotgun (WGS) entry which is preliminary data.</text>
</comment>
<organism evidence="2 3">
    <name type="scientific">Saitozyma podzolica</name>
    <dbReference type="NCBI Taxonomy" id="1890683"/>
    <lineage>
        <taxon>Eukaryota</taxon>
        <taxon>Fungi</taxon>
        <taxon>Dikarya</taxon>
        <taxon>Basidiomycota</taxon>
        <taxon>Agaricomycotina</taxon>
        <taxon>Tremellomycetes</taxon>
        <taxon>Tremellales</taxon>
        <taxon>Trimorphomycetaceae</taxon>
        <taxon>Saitozyma</taxon>
    </lineage>
</organism>
<evidence type="ECO:0000313" key="3">
    <source>
        <dbReference type="Proteomes" id="UP000279259"/>
    </source>
</evidence>
<feature type="compositionally biased region" description="Basic and acidic residues" evidence="1">
    <location>
        <begin position="236"/>
        <end position="245"/>
    </location>
</feature>